<keyword evidence="5" id="KW-0671">Queuosine biosynthesis</keyword>
<dbReference type="GO" id="GO:0008616">
    <property type="term" value="P:tRNA queuosine(34) biosynthetic process"/>
    <property type="evidence" value="ECO:0007669"/>
    <property type="project" value="UniProtKB-KW"/>
</dbReference>
<dbReference type="PROSITE" id="PS51379">
    <property type="entry name" value="4FE4S_FER_2"/>
    <property type="match status" value="1"/>
</dbReference>
<protein>
    <submittedName>
        <fullName evidence="10">DUF1730 domain-containing protein</fullName>
    </submittedName>
</protein>
<dbReference type="EMBL" id="JADIME010000023">
    <property type="protein sequence ID" value="MBO8464775.1"/>
    <property type="molecule type" value="Genomic_DNA"/>
</dbReference>
<evidence type="ECO:0000259" key="9">
    <source>
        <dbReference type="PROSITE" id="PS51379"/>
    </source>
</evidence>
<feature type="domain" description="4Fe-4S ferredoxin-type" evidence="9">
    <location>
        <begin position="185"/>
        <end position="214"/>
    </location>
</feature>
<dbReference type="Pfam" id="PF13484">
    <property type="entry name" value="Fer4_16"/>
    <property type="match status" value="1"/>
</dbReference>
<organism evidence="10 11">
    <name type="scientific">Candidatus Merdivivens pullistercoris</name>
    <dbReference type="NCBI Taxonomy" id="2840873"/>
    <lineage>
        <taxon>Bacteria</taxon>
        <taxon>Pseudomonadati</taxon>
        <taxon>Bacteroidota</taxon>
        <taxon>Bacteroidia</taxon>
        <taxon>Bacteroidales</taxon>
        <taxon>Muribaculaceae</taxon>
        <taxon>Muribaculaceae incertae sedis</taxon>
        <taxon>Candidatus Merdivivens</taxon>
    </lineage>
</organism>
<keyword evidence="6" id="KW-0560">Oxidoreductase</keyword>
<keyword evidence="1" id="KW-0004">4Fe-4S</keyword>
<proteinExistence type="predicted"/>
<dbReference type="PANTHER" id="PTHR30002:SF4">
    <property type="entry name" value="EPOXYQUEUOSINE REDUCTASE"/>
    <property type="match status" value="1"/>
</dbReference>
<sequence>MDNFTDILTQAAEKEGFTGIGATSAQDDADIFPLKKWAESGYHAGMGYMERNMDIRRSPSLLLDGARSLYVFTIPYPRFLKGASGEKYAGFALGKDYHLVIKEKLRRIAEKTFPEDRYRVFCDSAPIMERYWAEKCELGFIGKNNFLISCSSGARVLIGIIISTRALEDREMAAIKEWNATHAAINADMAYDLCSRCDLCLKACPNGALKGRGMLDASRCISYNTIESKTHIPDLLDTHGWIIGCEECLLACPYEVLPAMQSAGPKDNSLCSTGNAAVIGASGTDPSFSCNTGLLSGTGAEGWIEMDKAAFKKSFKGTAFERPGLGKIKSNVEKYIKDYLQTH</sequence>
<dbReference type="SUPFAM" id="SSF54862">
    <property type="entry name" value="4Fe-4S ferredoxins"/>
    <property type="match status" value="1"/>
</dbReference>
<reference evidence="10" key="2">
    <citation type="journal article" date="2021" name="PeerJ">
        <title>Extensive microbial diversity within the chicken gut microbiome revealed by metagenomics and culture.</title>
        <authorList>
            <person name="Gilroy R."/>
            <person name="Ravi A."/>
            <person name="Getino M."/>
            <person name="Pursley I."/>
            <person name="Horton D.L."/>
            <person name="Alikhan N.F."/>
            <person name="Baker D."/>
            <person name="Gharbi K."/>
            <person name="Hall N."/>
            <person name="Watson M."/>
            <person name="Adriaenssens E.M."/>
            <person name="Foster-Nyarko E."/>
            <person name="Jarju S."/>
            <person name="Secka A."/>
            <person name="Antonio M."/>
            <person name="Oren A."/>
            <person name="Chaudhuri R.R."/>
            <person name="La Ragione R."/>
            <person name="Hildebrand F."/>
            <person name="Pallen M.J."/>
        </authorList>
    </citation>
    <scope>NUCLEOTIDE SEQUENCE</scope>
    <source>
        <strain evidence="10">10037</strain>
    </source>
</reference>
<evidence type="ECO:0000256" key="5">
    <source>
        <dbReference type="ARBA" id="ARBA00022785"/>
    </source>
</evidence>
<dbReference type="InterPro" id="IPR017900">
    <property type="entry name" value="4Fe4S_Fe_S_CS"/>
</dbReference>
<dbReference type="PROSITE" id="PS00198">
    <property type="entry name" value="4FE4S_FER_1"/>
    <property type="match status" value="1"/>
</dbReference>
<keyword evidence="4" id="KW-0479">Metal-binding</keyword>
<evidence type="ECO:0000256" key="8">
    <source>
        <dbReference type="ARBA" id="ARBA00023014"/>
    </source>
</evidence>
<comment type="caution">
    <text evidence="10">The sequence shown here is derived from an EMBL/GenBank/DDBJ whole genome shotgun (WGS) entry which is preliminary data.</text>
</comment>
<dbReference type="Pfam" id="PF08331">
    <property type="entry name" value="QueG_DUF1730"/>
    <property type="match status" value="1"/>
</dbReference>
<dbReference type="InterPro" id="IPR017896">
    <property type="entry name" value="4Fe4S_Fe-S-bd"/>
</dbReference>
<reference evidence="10" key="1">
    <citation type="submission" date="2020-10" db="EMBL/GenBank/DDBJ databases">
        <authorList>
            <person name="Gilroy R."/>
        </authorList>
    </citation>
    <scope>NUCLEOTIDE SEQUENCE</scope>
    <source>
        <strain evidence="10">10037</strain>
    </source>
</reference>
<evidence type="ECO:0000256" key="1">
    <source>
        <dbReference type="ARBA" id="ARBA00022485"/>
    </source>
</evidence>
<dbReference type="AlphaFoldDB" id="A0A9D9I2G7"/>
<evidence type="ECO:0000256" key="7">
    <source>
        <dbReference type="ARBA" id="ARBA00023004"/>
    </source>
</evidence>
<evidence type="ECO:0000313" key="11">
    <source>
        <dbReference type="Proteomes" id="UP000823597"/>
    </source>
</evidence>
<dbReference type="Proteomes" id="UP000823597">
    <property type="component" value="Unassembled WGS sequence"/>
</dbReference>
<dbReference type="InterPro" id="IPR013542">
    <property type="entry name" value="QueG_DUF1730"/>
</dbReference>
<dbReference type="GO" id="GO:0051539">
    <property type="term" value="F:4 iron, 4 sulfur cluster binding"/>
    <property type="evidence" value="ECO:0007669"/>
    <property type="project" value="UniProtKB-KW"/>
</dbReference>
<dbReference type="PANTHER" id="PTHR30002">
    <property type="entry name" value="EPOXYQUEUOSINE REDUCTASE"/>
    <property type="match status" value="1"/>
</dbReference>
<keyword evidence="2" id="KW-0963">Cytoplasm</keyword>
<gene>
    <name evidence="10" type="ORF">IAB93_02105</name>
</gene>
<name>A0A9D9I2G7_9BACT</name>
<evidence type="ECO:0000256" key="2">
    <source>
        <dbReference type="ARBA" id="ARBA00022490"/>
    </source>
</evidence>
<keyword evidence="8" id="KW-0411">Iron-sulfur</keyword>
<accession>A0A9D9I2G7</accession>
<dbReference type="GO" id="GO:0046872">
    <property type="term" value="F:metal ion binding"/>
    <property type="evidence" value="ECO:0007669"/>
    <property type="project" value="UniProtKB-KW"/>
</dbReference>
<evidence type="ECO:0000313" key="10">
    <source>
        <dbReference type="EMBL" id="MBO8464775.1"/>
    </source>
</evidence>
<evidence type="ECO:0000256" key="3">
    <source>
        <dbReference type="ARBA" id="ARBA00022694"/>
    </source>
</evidence>
<evidence type="ECO:0000256" key="6">
    <source>
        <dbReference type="ARBA" id="ARBA00023002"/>
    </source>
</evidence>
<keyword evidence="3" id="KW-0819">tRNA processing</keyword>
<dbReference type="InterPro" id="IPR004453">
    <property type="entry name" value="QueG"/>
</dbReference>
<keyword evidence="7" id="KW-0408">Iron</keyword>
<dbReference type="GO" id="GO:0052693">
    <property type="term" value="F:epoxyqueuosine reductase activity"/>
    <property type="evidence" value="ECO:0007669"/>
    <property type="project" value="TreeGrafter"/>
</dbReference>
<dbReference type="Gene3D" id="3.30.70.20">
    <property type="match status" value="1"/>
</dbReference>
<evidence type="ECO:0000256" key="4">
    <source>
        <dbReference type="ARBA" id="ARBA00022723"/>
    </source>
</evidence>